<dbReference type="AlphaFoldDB" id="A0A8H7UXP2"/>
<gene>
    <name evidence="1" type="ORF">INT47_013122</name>
</gene>
<protein>
    <submittedName>
        <fullName evidence="1">Uncharacterized protein</fullName>
    </submittedName>
</protein>
<reference evidence="1" key="1">
    <citation type="submission" date="2020-12" db="EMBL/GenBank/DDBJ databases">
        <title>Metabolic potential, ecology and presence of endohyphal bacteria is reflected in genomic diversity of Mucoromycotina.</title>
        <authorList>
            <person name="Muszewska A."/>
            <person name="Okrasinska A."/>
            <person name="Steczkiewicz K."/>
            <person name="Drgas O."/>
            <person name="Orlowska M."/>
            <person name="Perlinska-Lenart U."/>
            <person name="Aleksandrzak-Piekarczyk T."/>
            <person name="Szatraj K."/>
            <person name="Zielenkiewicz U."/>
            <person name="Pilsyk S."/>
            <person name="Malc E."/>
            <person name="Mieczkowski P."/>
            <person name="Kruszewska J.S."/>
            <person name="Biernat P."/>
            <person name="Pawlowska J."/>
        </authorList>
    </citation>
    <scope>NUCLEOTIDE SEQUENCE</scope>
    <source>
        <strain evidence="1">WA0000017839</strain>
    </source>
</reference>
<evidence type="ECO:0000313" key="2">
    <source>
        <dbReference type="Proteomes" id="UP000603453"/>
    </source>
</evidence>
<name>A0A8H7UXP2_9FUNG</name>
<keyword evidence="2" id="KW-1185">Reference proteome</keyword>
<dbReference type="Proteomes" id="UP000603453">
    <property type="component" value="Unassembled WGS sequence"/>
</dbReference>
<organism evidence="1 2">
    <name type="scientific">Mucor saturninus</name>
    <dbReference type="NCBI Taxonomy" id="64648"/>
    <lineage>
        <taxon>Eukaryota</taxon>
        <taxon>Fungi</taxon>
        <taxon>Fungi incertae sedis</taxon>
        <taxon>Mucoromycota</taxon>
        <taxon>Mucoromycotina</taxon>
        <taxon>Mucoromycetes</taxon>
        <taxon>Mucorales</taxon>
        <taxon>Mucorineae</taxon>
        <taxon>Mucoraceae</taxon>
        <taxon>Mucor</taxon>
    </lineage>
</organism>
<proteinExistence type="predicted"/>
<evidence type="ECO:0000313" key="1">
    <source>
        <dbReference type="EMBL" id="KAG2202506.1"/>
    </source>
</evidence>
<comment type="caution">
    <text evidence="1">The sequence shown here is derived from an EMBL/GenBank/DDBJ whole genome shotgun (WGS) entry which is preliminary data.</text>
</comment>
<dbReference type="EMBL" id="JAEPRD010000060">
    <property type="protein sequence ID" value="KAG2202506.1"/>
    <property type="molecule type" value="Genomic_DNA"/>
</dbReference>
<sequence>MNKSADMEEEKRRLLNQIEDYFNDITQSIVSVSGLWDVIMEYRNTATDALATKSLQEWNTWDHSVYKSWKNMLDLCKEVVRVFCLTLEELSIAKKTGKLHSQVIREIRVLTKTFEKTFNHYKNKSTGSMEIVKRIQYTEGQPLNTSIIRNQTIFKCTLYGSALSLGAIAFGRKALIIVGTIIAATNIFNVPFLRKKKECGDINASLNKLTEETILMNQKLKKLGDFVINKTYSLKIDHSDNLDRDSIQTQIVTLSNTAKELKDRFEFLLNAIQENLVKTTQVILQNNPIVLLNDD</sequence>
<accession>A0A8H7UXP2</accession>